<protein>
    <submittedName>
        <fullName evidence="2">Uncharacterized protein</fullName>
    </submittedName>
</protein>
<dbReference type="PANTHER" id="PTHR43941:SF1">
    <property type="entry name" value="STRUCTURAL MAINTENANCE OF CHROMOSOMES PROTEIN 2"/>
    <property type="match status" value="1"/>
</dbReference>
<dbReference type="GO" id="GO:0000796">
    <property type="term" value="C:condensin complex"/>
    <property type="evidence" value="ECO:0007669"/>
    <property type="project" value="TreeGrafter"/>
</dbReference>
<dbReference type="GO" id="GO:0000785">
    <property type="term" value="C:chromatin"/>
    <property type="evidence" value="ECO:0007669"/>
    <property type="project" value="TreeGrafter"/>
</dbReference>
<evidence type="ECO:0000256" key="1">
    <source>
        <dbReference type="SAM" id="Coils"/>
    </source>
</evidence>
<feature type="coiled-coil region" evidence="1">
    <location>
        <begin position="241"/>
        <end position="275"/>
    </location>
</feature>
<dbReference type="ExpressionAtlas" id="A0A5K4F167">
    <property type="expression patterns" value="baseline"/>
</dbReference>
<dbReference type="STRING" id="6183.A0A5K4F167"/>
<feature type="coiled-coil region" evidence="1">
    <location>
        <begin position="399"/>
        <end position="454"/>
    </location>
</feature>
<dbReference type="WBParaSite" id="Smp_246680.3">
    <property type="protein sequence ID" value="Smp_246680.3"/>
    <property type="gene ID" value="Smp_246680"/>
</dbReference>
<dbReference type="GO" id="GO:0007076">
    <property type="term" value="P:mitotic chromosome condensation"/>
    <property type="evidence" value="ECO:0007669"/>
    <property type="project" value="TreeGrafter"/>
</dbReference>
<dbReference type="InParanoid" id="A0A5K4F167"/>
<organism evidence="2">
    <name type="scientific">Schistosoma mansoni</name>
    <name type="common">Blood fluke</name>
    <dbReference type="NCBI Taxonomy" id="6183"/>
    <lineage>
        <taxon>Eukaryota</taxon>
        <taxon>Metazoa</taxon>
        <taxon>Spiralia</taxon>
        <taxon>Lophotrochozoa</taxon>
        <taxon>Platyhelminthes</taxon>
        <taxon>Trematoda</taxon>
        <taxon>Digenea</taxon>
        <taxon>Strigeidida</taxon>
        <taxon>Schistosomatoidea</taxon>
        <taxon>Schistosomatidae</taxon>
        <taxon>Schistosoma</taxon>
    </lineage>
</organism>
<keyword evidence="1" id="KW-0175">Coiled coil</keyword>
<reference evidence="2" key="1">
    <citation type="submission" date="2019-11" db="UniProtKB">
        <authorList>
            <consortium name="WormBaseParasite"/>
        </authorList>
    </citation>
    <scope>IDENTIFICATION</scope>
    <source>
        <strain evidence="2">Puerto Rican</strain>
    </source>
</reference>
<dbReference type="SUPFAM" id="SSF57997">
    <property type="entry name" value="Tropomyosin"/>
    <property type="match status" value="1"/>
</dbReference>
<proteinExistence type="predicted"/>
<evidence type="ECO:0000313" key="2">
    <source>
        <dbReference type="WBParaSite" id="Smp_246680.3"/>
    </source>
</evidence>
<dbReference type="PANTHER" id="PTHR43941">
    <property type="entry name" value="STRUCTURAL MAINTENANCE OF CHROMOSOMES PROTEIN 2"/>
    <property type="match status" value="1"/>
</dbReference>
<dbReference type="GO" id="GO:0003682">
    <property type="term" value="F:chromatin binding"/>
    <property type="evidence" value="ECO:0007669"/>
    <property type="project" value="TreeGrafter"/>
</dbReference>
<sequence length="1363" mass="155260">MMESKKFKPFDTVVNFNEDFISDSEAHIKTSSSKYGFCTKDVQRSQSLNSTAALGSFIQGRDKGRKLLDPNVTANLQSPENKNLFQNSCSPSKPLTFIGYRPIFSSTNYIDLYSFNNYNRLKPVELSFLGSPLFSSSTHSYYSDGRIYNTTKQQAILVSSSFTNKSEKKRIRSLSELSLQHVYHKERRSEAETGVHSSCNHYGKELNYLQQELMARTEEADKIAHEVILAKNEEKQFDEHLQELTRDGSAKTDTINRLKEKVSELYEEVESLRHSHQQAIYHQKDLQKEIDTLKCSRDWYADQLRSAQCVRDRIQNEPEKIINLLRDSSGINHRLAHENACLRAQLACSKAALADAKRNLSRQLESIRVDMVEREAIFERITAERALFENISRQRADEIRELQTQVSNFQMELKATEELISLQKSKLLDAEEALAVTERKRYELQSQLESFEREHFTKENYLDDQISRYGIILESLKDYENGHKSKGILIDEILEEKATLTAALSASQYEKETLNKYLINLKDNLFRVEESFGILRREIESKSAQIVELTTQRDNMAEKIKFLYDQLSDYWKVIEKLRQENEESNSSLKVLLMGTEYSHNNLKKLNFSLQMVDGGFETVAKLKHVGSSSPLPSQIITKQLTLESQTIHSFPVEMATFTSQSNTASLPSSVNNFSNSDATHSLHIEMNKDSCWQNMDLNTRLSNDTVRDVPPISQNTNSVPDSNYDIQNNDSNSQENYPTTTLGFDKNIFCSTDPSSLVSVHVSSSYEENQVEINQKVRNSNNQCSLDTWPYTQQSPDSQNVTNVDSGFHISDTCITTNQIYSPDNQQCNIPHLNLYFHDSLDHTDEYKSNVQQDNSYTCLSKGECSSNFSCGITNRRNNILVPRASSPLDHTTNNLNCDTTYIDPLVISEQEVVEVSIHNSDQLSQQNVCFTNRNDTCTILSTEQDTSCKCAVTEVQNIHANDWTGKESSICSGNCLVKINERETPVKLTEYFPNDHQGNQTNEVLHIQNVATTLPLVTETPESILYSCSSHENSNLTEFNESKTKRLKLYQVGRSNQSTVISKKGDHEYCSCSIPSETPNDSFDLRICNTRQSDINTCSSAHIYDTSEAFLLSTFDELNCVKRERDSLSEHVSVLQNDLAKAVANLTTYQKEAEIQTLNTEREKVAHQQTLEAHQLTIVELNNAKAELFNVQKLVGELRQEVISSKEEVALLRAHEDENRSLYETEINSLKSIVKVTSDHLSTLAESLHSALSEKAILQKEFNHLKSRIHGQLQKFRLFTRLELYGESKVVNQSSFGLLAALGINLENLANGNSQMTFHAKSPRKFIPTFESLRTEITKFENDLLSRNMLANDSAQNKYYPV</sequence>
<name>A0A5K4F167_SCHMA</name>
<accession>A0A5K4F167</accession>
<dbReference type="GO" id="GO:0000793">
    <property type="term" value="C:condensed chromosome"/>
    <property type="evidence" value="ECO:0007669"/>
    <property type="project" value="TreeGrafter"/>
</dbReference>